<dbReference type="EMBL" id="JBHTJO010000001">
    <property type="protein sequence ID" value="MFD0987315.1"/>
    <property type="molecule type" value="Genomic_DNA"/>
</dbReference>
<evidence type="ECO:0000256" key="1">
    <source>
        <dbReference type="SAM" id="Phobius"/>
    </source>
</evidence>
<keyword evidence="3" id="KW-1185">Reference proteome</keyword>
<reference evidence="3" key="1">
    <citation type="journal article" date="2019" name="Int. J. Syst. Evol. Microbiol.">
        <title>The Global Catalogue of Microorganisms (GCM) 10K type strain sequencing project: providing services to taxonomists for standard genome sequencing and annotation.</title>
        <authorList>
            <consortium name="The Broad Institute Genomics Platform"/>
            <consortium name="The Broad Institute Genome Sequencing Center for Infectious Disease"/>
            <person name="Wu L."/>
            <person name="Ma J."/>
        </authorList>
    </citation>
    <scope>NUCLEOTIDE SEQUENCE [LARGE SCALE GENOMIC DNA]</scope>
    <source>
        <strain evidence="3">CCUG 61697</strain>
    </source>
</reference>
<dbReference type="InterPro" id="IPR021265">
    <property type="entry name" value="DUF2842"/>
</dbReference>
<feature type="transmembrane region" description="Helical" evidence="1">
    <location>
        <begin position="7"/>
        <end position="30"/>
    </location>
</feature>
<evidence type="ECO:0000313" key="3">
    <source>
        <dbReference type="Proteomes" id="UP001597102"/>
    </source>
</evidence>
<organism evidence="2 3">
    <name type="scientific">Methyloligella solikamskensis</name>
    <dbReference type="NCBI Taxonomy" id="1177756"/>
    <lineage>
        <taxon>Bacteria</taxon>
        <taxon>Pseudomonadati</taxon>
        <taxon>Pseudomonadota</taxon>
        <taxon>Alphaproteobacteria</taxon>
        <taxon>Hyphomicrobiales</taxon>
        <taxon>Hyphomicrobiaceae</taxon>
        <taxon>Methyloligella</taxon>
    </lineage>
</organism>
<keyword evidence="1" id="KW-0472">Membrane</keyword>
<proteinExistence type="predicted"/>
<gene>
    <name evidence="2" type="ORF">ACFQ2F_09430</name>
</gene>
<dbReference type="Proteomes" id="UP001597102">
    <property type="component" value="Unassembled WGS sequence"/>
</dbReference>
<name>A0ABW3JA31_9HYPH</name>
<accession>A0ABW3JA31</accession>
<evidence type="ECO:0000313" key="2">
    <source>
        <dbReference type="EMBL" id="MFD0987315.1"/>
    </source>
</evidence>
<comment type="caution">
    <text evidence="2">The sequence shown here is derived from an EMBL/GenBank/DDBJ whole genome shotgun (WGS) entry which is preliminary data.</text>
</comment>
<feature type="transmembrane region" description="Helical" evidence="1">
    <location>
        <begin position="42"/>
        <end position="60"/>
    </location>
</feature>
<sequence length="73" mass="8003">MTRPARKFFGIIALVSFVMVYVVVAAAIGSGRILEAPTLIKFGYFLVAGVLWVLPAGLLLRWMQKPDPNAPQD</sequence>
<protein>
    <submittedName>
        <fullName evidence="2">DUF2842 domain-containing protein</fullName>
    </submittedName>
</protein>
<dbReference type="RefSeq" id="WP_379089054.1">
    <property type="nucleotide sequence ID" value="NZ_JBHTJO010000001.1"/>
</dbReference>
<keyword evidence="1" id="KW-1133">Transmembrane helix</keyword>
<keyword evidence="1" id="KW-0812">Transmembrane</keyword>
<dbReference type="Pfam" id="PF11003">
    <property type="entry name" value="DUF2842"/>
    <property type="match status" value="1"/>
</dbReference>